<dbReference type="EMBL" id="WBVX01000022">
    <property type="protein sequence ID" value="KAB2681775.1"/>
    <property type="molecule type" value="Genomic_DNA"/>
</dbReference>
<name>A0A6L3YCM2_9HYPH</name>
<dbReference type="InterPro" id="IPR036086">
    <property type="entry name" value="ParB/Sulfiredoxin_sf"/>
</dbReference>
<sequence>MLFRSRVCARPANCGADMRKITAPFDQALQRVEPGPAPMLDWIAIDRLMVDDDFQRPLSPHNWKAIRQIATTFRWSRFAPVLCAPIEGGLYSIIDGQHRVHAASMCGIEAVPCQIVQIDKKEQAASFAAVNGNVTKITTVNLLKAALAAGEPWALECKAVADAAGCKLMLSNGSSLTKKPGEIYAIKVFKRIVDTIEHAAIIKSLQILLETEGFKENADLWDSSILGPVILAMTERPQYLDRPGFAAFLDLFDIWETIDGVEAENKRRIASGLPRISKRESIRLNLINAIDEAMADDNDDCTALEAAN</sequence>
<dbReference type="SUPFAM" id="SSF110849">
    <property type="entry name" value="ParB/Sulfiredoxin"/>
    <property type="match status" value="1"/>
</dbReference>
<dbReference type="Gene3D" id="3.90.1530.10">
    <property type="entry name" value="Conserved hypothetical protein from pyrococcus furiosus pfu- 392566-001, ParB domain"/>
    <property type="match status" value="1"/>
</dbReference>
<dbReference type="SMART" id="SM00470">
    <property type="entry name" value="ParB"/>
    <property type="match status" value="1"/>
</dbReference>
<gene>
    <name evidence="2" type="ORF">F9L08_19120</name>
</gene>
<evidence type="ECO:0000313" key="3">
    <source>
        <dbReference type="Proteomes" id="UP000481643"/>
    </source>
</evidence>
<comment type="caution">
    <text evidence="2">The sequence shown here is derived from an EMBL/GenBank/DDBJ whole genome shotgun (WGS) entry which is preliminary data.</text>
</comment>
<organism evidence="2 3">
    <name type="scientific">Brucella tritici</name>
    <dbReference type="NCBI Taxonomy" id="94626"/>
    <lineage>
        <taxon>Bacteria</taxon>
        <taxon>Pseudomonadati</taxon>
        <taxon>Pseudomonadota</taxon>
        <taxon>Alphaproteobacteria</taxon>
        <taxon>Hyphomicrobiales</taxon>
        <taxon>Brucellaceae</taxon>
        <taxon>Brucella/Ochrobactrum group</taxon>
        <taxon>Brucella</taxon>
    </lineage>
</organism>
<feature type="domain" description="ParB-like N-terminal" evidence="1">
    <location>
        <begin position="41"/>
        <end position="134"/>
    </location>
</feature>
<evidence type="ECO:0000259" key="1">
    <source>
        <dbReference type="SMART" id="SM00470"/>
    </source>
</evidence>
<protein>
    <recommendedName>
        <fullName evidence="1">ParB-like N-terminal domain-containing protein</fullName>
    </recommendedName>
</protein>
<dbReference type="Pfam" id="PF02195">
    <property type="entry name" value="ParB_N"/>
    <property type="match status" value="1"/>
</dbReference>
<accession>A0A6L3YCM2</accession>
<dbReference type="InterPro" id="IPR003115">
    <property type="entry name" value="ParB_N"/>
</dbReference>
<reference evidence="2 3" key="1">
    <citation type="submission" date="2019-09" db="EMBL/GenBank/DDBJ databases">
        <title>Taxonomic organization of the family Brucellaceae based on a phylogenomic approach.</title>
        <authorList>
            <person name="Leclercq S."/>
            <person name="Cloeckaert A."/>
            <person name="Zygmunt M.S."/>
        </authorList>
    </citation>
    <scope>NUCLEOTIDE SEQUENCE [LARGE SCALE GENOMIC DNA]</scope>
    <source>
        <strain evidence="2 3">WS1830</strain>
    </source>
</reference>
<dbReference type="AlphaFoldDB" id="A0A6L3YCM2"/>
<dbReference type="Proteomes" id="UP000481643">
    <property type="component" value="Unassembled WGS sequence"/>
</dbReference>
<proteinExistence type="predicted"/>
<evidence type="ECO:0000313" key="2">
    <source>
        <dbReference type="EMBL" id="KAB2681775.1"/>
    </source>
</evidence>